<reference evidence="1 2" key="1">
    <citation type="submission" date="2016-03" db="EMBL/GenBank/DDBJ databases">
        <title>Cyphomyrmex costatus WGS genome.</title>
        <authorList>
            <person name="Nygaard S."/>
            <person name="Hu H."/>
            <person name="Boomsma J."/>
            <person name="Zhang G."/>
        </authorList>
    </citation>
    <scope>NUCLEOTIDE SEQUENCE [LARGE SCALE GENOMIC DNA]</scope>
    <source>
        <strain evidence="1">MS0001</strain>
        <tissue evidence="1">Whole body</tissue>
    </source>
</reference>
<dbReference type="AlphaFoldDB" id="A0A195C024"/>
<keyword evidence="2" id="KW-1185">Reference proteome</keyword>
<accession>A0A195C024</accession>
<evidence type="ECO:0000313" key="2">
    <source>
        <dbReference type="Proteomes" id="UP000078542"/>
    </source>
</evidence>
<dbReference type="EMBL" id="KQ978501">
    <property type="protein sequence ID" value="KYM93508.1"/>
    <property type="molecule type" value="Genomic_DNA"/>
</dbReference>
<name>A0A195C024_9HYME</name>
<proteinExistence type="predicted"/>
<dbReference type="Proteomes" id="UP000078542">
    <property type="component" value="Unassembled WGS sequence"/>
</dbReference>
<evidence type="ECO:0000313" key="1">
    <source>
        <dbReference type="EMBL" id="KYM93508.1"/>
    </source>
</evidence>
<protein>
    <submittedName>
        <fullName evidence="1">Uncharacterized protein</fullName>
    </submittedName>
</protein>
<gene>
    <name evidence="1" type="ORF">ALC62_15866</name>
</gene>
<sequence length="53" mass="5992">MPDLARAGAQSERNVNGRYIKVMQSFYLSRNADFPIGYFNRHFLPGGCNLINA</sequence>
<organism evidence="1 2">
    <name type="scientific">Cyphomyrmex costatus</name>
    <dbReference type="NCBI Taxonomy" id="456900"/>
    <lineage>
        <taxon>Eukaryota</taxon>
        <taxon>Metazoa</taxon>
        <taxon>Ecdysozoa</taxon>
        <taxon>Arthropoda</taxon>
        <taxon>Hexapoda</taxon>
        <taxon>Insecta</taxon>
        <taxon>Pterygota</taxon>
        <taxon>Neoptera</taxon>
        <taxon>Endopterygota</taxon>
        <taxon>Hymenoptera</taxon>
        <taxon>Apocrita</taxon>
        <taxon>Aculeata</taxon>
        <taxon>Formicoidea</taxon>
        <taxon>Formicidae</taxon>
        <taxon>Myrmicinae</taxon>
        <taxon>Cyphomyrmex</taxon>
    </lineage>
</organism>